<protein>
    <submittedName>
        <fullName evidence="3">Uncharacterized protein</fullName>
    </submittedName>
</protein>
<gene>
    <name evidence="3" type="ORF">PVAP13_5KG575107</name>
</gene>
<dbReference type="AlphaFoldDB" id="A0A8T0SWJ4"/>
<sequence>MLFMAVGTFACWNAAFGVVRVADKPGQRWGLEQLVFTRSSSWPPVCQRPSSMDSTPPNAPRPARGGAGTSGLVGGLVELGLLPCALQLLESGNWEGFDSWIVNWATNL</sequence>
<evidence type="ECO:0000256" key="2">
    <source>
        <dbReference type="SAM" id="SignalP"/>
    </source>
</evidence>
<proteinExistence type="predicted"/>
<comment type="caution">
    <text evidence="3">The sequence shown here is derived from an EMBL/GenBank/DDBJ whole genome shotgun (WGS) entry which is preliminary data.</text>
</comment>
<name>A0A8T0SWJ4_PANVG</name>
<keyword evidence="4" id="KW-1185">Reference proteome</keyword>
<feature type="signal peptide" evidence="2">
    <location>
        <begin position="1"/>
        <end position="17"/>
    </location>
</feature>
<accession>A0A8T0SWJ4</accession>
<organism evidence="3 4">
    <name type="scientific">Panicum virgatum</name>
    <name type="common">Blackwell switchgrass</name>
    <dbReference type="NCBI Taxonomy" id="38727"/>
    <lineage>
        <taxon>Eukaryota</taxon>
        <taxon>Viridiplantae</taxon>
        <taxon>Streptophyta</taxon>
        <taxon>Embryophyta</taxon>
        <taxon>Tracheophyta</taxon>
        <taxon>Spermatophyta</taxon>
        <taxon>Magnoliopsida</taxon>
        <taxon>Liliopsida</taxon>
        <taxon>Poales</taxon>
        <taxon>Poaceae</taxon>
        <taxon>PACMAD clade</taxon>
        <taxon>Panicoideae</taxon>
        <taxon>Panicodae</taxon>
        <taxon>Paniceae</taxon>
        <taxon>Panicinae</taxon>
        <taxon>Panicum</taxon>
        <taxon>Panicum sect. Hiantes</taxon>
    </lineage>
</organism>
<evidence type="ECO:0000256" key="1">
    <source>
        <dbReference type="SAM" id="MobiDB-lite"/>
    </source>
</evidence>
<reference evidence="3" key="1">
    <citation type="submission" date="2020-05" db="EMBL/GenBank/DDBJ databases">
        <title>WGS assembly of Panicum virgatum.</title>
        <authorList>
            <person name="Lovell J.T."/>
            <person name="Jenkins J."/>
            <person name="Shu S."/>
            <person name="Juenger T.E."/>
            <person name="Schmutz J."/>
        </authorList>
    </citation>
    <scope>NUCLEOTIDE SEQUENCE</scope>
    <source>
        <strain evidence="3">AP13</strain>
    </source>
</reference>
<dbReference type="Proteomes" id="UP000823388">
    <property type="component" value="Chromosome 5K"/>
</dbReference>
<keyword evidence="2" id="KW-0732">Signal</keyword>
<feature type="chain" id="PRO_5035747958" evidence="2">
    <location>
        <begin position="18"/>
        <end position="108"/>
    </location>
</feature>
<feature type="compositionally biased region" description="Polar residues" evidence="1">
    <location>
        <begin position="41"/>
        <end position="55"/>
    </location>
</feature>
<evidence type="ECO:0000313" key="4">
    <source>
        <dbReference type="Proteomes" id="UP000823388"/>
    </source>
</evidence>
<evidence type="ECO:0000313" key="3">
    <source>
        <dbReference type="EMBL" id="KAG2601233.1"/>
    </source>
</evidence>
<feature type="region of interest" description="Disordered" evidence="1">
    <location>
        <begin position="41"/>
        <end position="67"/>
    </location>
</feature>
<dbReference type="EMBL" id="CM029045">
    <property type="protein sequence ID" value="KAG2601233.1"/>
    <property type="molecule type" value="Genomic_DNA"/>
</dbReference>